<evidence type="ECO:0000256" key="1">
    <source>
        <dbReference type="SAM" id="Phobius"/>
    </source>
</evidence>
<accession>A0A368NNW5</accession>
<dbReference type="OrthoDB" id="9795854at2"/>
<dbReference type="PANTHER" id="PTHR35867">
    <property type="entry name" value="PROTEIN RSEC"/>
    <property type="match status" value="1"/>
</dbReference>
<comment type="caution">
    <text evidence="2">The sequence shown here is derived from an EMBL/GenBank/DDBJ whole genome shotgun (WGS) entry which is preliminary data.</text>
</comment>
<name>A0A368NNW5_9GAMM</name>
<evidence type="ECO:0000313" key="3">
    <source>
        <dbReference type="Proteomes" id="UP000252558"/>
    </source>
</evidence>
<dbReference type="PIRSF" id="PIRSF004923">
    <property type="entry name" value="RseC"/>
    <property type="match status" value="1"/>
</dbReference>
<protein>
    <recommendedName>
        <fullName evidence="4">Positive regulator of sigma(E), RseC/MucC</fullName>
    </recommendedName>
</protein>
<keyword evidence="3" id="KW-1185">Reference proteome</keyword>
<gene>
    <name evidence="2" type="ORF">DU002_05140</name>
</gene>
<dbReference type="EMBL" id="QPID01000002">
    <property type="protein sequence ID" value="RCU51856.1"/>
    <property type="molecule type" value="Genomic_DNA"/>
</dbReference>
<dbReference type="PANTHER" id="PTHR35867:SF1">
    <property type="entry name" value="PROTEIN RSEC"/>
    <property type="match status" value="1"/>
</dbReference>
<evidence type="ECO:0000313" key="2">
    <source>
        <dbReference type="EMBL" id="RCU51856.1"/>
    </source>
</evidence>
<proteinExistence type="predicted"/>
<evidence type="ECO:0008006" key="4">
    <source>
        <dbReference type="Google" id="ProtNLM"/>
    </source>
</evidence>
<dbReference type="AlphaFoldDB" id="A0A368NNW5"/>
<dbReference type="Proteomes" id="UP000252558">
    <property type="component" value="Unassembled WGS sequence"/>
</dbReference>
<keyword evidence="1" id="KW-1133">Transmembrane helix</keyword>
<organism evidence="2 3">
    <name type="scientific">Corallincola holothuriorum</name>
    <dbReference type="NCBI Taxonomy" id="2282215"/>
    <lineage>
        <taxon>Bacteria</taxon>
        <taxon>Pseudomonadati</taxon>
        <taxon>Pseudomonadota</taxon>
        <taxon>Gammaproteobacteria</taxon>
        <taxon>Alteromonadales</taxon>
        <taxon>Psychromonadaceae</taxon>
        <taxon>Corallincola</taxon>
    </lineage>
</organism>
<dbReference type="InterPro" id="IPR007359">
    <property type="entry name" value="SigmaE_reg_RseC_MucC"/>
</dbReference>
<keyword evidence="1" id="KW-0472">Membrane</keyword>
<feature type="transmembrane region" description="Helical" evidence="1">
    <location>
        <begin position="108"/>
        <end position="125"/>
    </location>
</feature>
<feature type="transmembrane region" description="Helical" evidence="1">
    <location>
        <begin position="73"/>
        <end position="96"/>
    </location>
</feature>
<dbReference type="Pfam" id="PF04246">
    <property type="entry name" value="RseC_MucC"/>
    <property type="match status" value="1"/>
</dbReference>
<reference evidence="2 3" key="1">
    <citation type="submission" date="2018-07" db="EMBL/GenBank/DDBJ databases">
        <title>Corallincola holothuriorum sp. nov., a new facultative anaerobe isolated from sea cucumber Apostichopus japonicus.</title>
        <authorList>
            <person name="Xia H."/>
        </authorList>
    </citation>
    <scope>NUCLEOTIDE SEQUENCE [LARGE SCALE GENOMIC DNA]</scope>
    <source>
        <strain evidence="2 3">C4</strain>
    </source>
</reference>
<keyword evidence="1" id="KW-0812">Transmembrane</keyword>
<dbReference type="RefSeq" id="WP_114337285.1">
    <property type="nucleotide sequence ID" value="NZ_QPID01000002.1"/>
</dbReference>
<dbReference type="InterPro" id="IPR026268">
    <property type="entry name" value="RseC"/>
</dbReference>
<sequence>MFVEEARVVRCHDGWVELESLQKSACDACSDKGCGNGVVAKAFGHRLHRMLLPDPGHLQQGQTVRVALPERTLITGAVLVYLSPIAGALFGAIIISMVQQLSGSHNEPMQIVAAVLGGVAGWLFARHRARQYERDPACQIKILQGDEVPLTLSSTQQDSDV</sequence>